<dbReference type="SUPFAM" id="SSF52058">
    <property type="entry name" value="L domain-like"/>
    <property type="match status" value="1"/>
</dbReference>
<dbReference type="AlphaFoldDB" id="A0AAV5KVU2"/>
<dbReference type="FunFam" id="1.10.10.10:FF:000322">
    <property type="entry name" value="Probable disease resistance protein At1g63360"/>
    <property type="match status" value="1"/>
</dbReference>
<dbReference type="SUPFAM" id="SSF52540">
    <property type="entry name" value="P-loop containing nucleoside triphosphate hydrolases"/>
    <property type="match status" value="1"/>
</dbReference>
<dbReference type="Gene3D" id="3.80.10.10">
    <property type="entry name" value="Ribonuclease Inhibitor"/>
    <property type="match status" value="2"/>
</dbReference>
<evidence type="ECO:0000256" key="5">
    <source>
        <dbReference type="ARBA" id="ARBA00022840"/>
    </source>
</evidence>
<proteinExistence type="predicted"/>
<keyword evidence="2" id="KW-0677">Repeat</keyword>
<dbReference type="EMBL" id="BPVZ01000080">
    <property type="protein sequence ID" value="GKV28595.1"/>
    <property type="molecule type" value="Genomic_DNA"/>
</dbReference>
<dbReference type="GO" id="GO:0006952">
    <property type="term" value="P:defense response"/>
    <property type="evidence" value="ECO:0007669"/>
    <property type="project" value="UniProtKB-KW"/>
</dbReference>
<feature type="domain" description="NB-ARC" evidence="6">
    <location>
        <begin position="184"/>
        <end position="350"/>
    </location>
</feature>
<name>A0AAV5KVU2_9ROSI</name>
<dbReference type="InterPro" id="IPR002182">
    <property type="entry name" value="NB-ARC"/>
</dbReference>
<dbReference type="GO" id="GO:0005524">
    <property type="term" value="F:ATP binding"/>
    <property type="evidence" value="ECO:0007669"/>
    <property type="project" value="UniProtKB-KW"/>
</dbReference>
<evidence type="ECO:0000256" key="1">
    <source>
        <dbReference type="ARBA" id="ARBA00022614"/>
    </source>
</evidence>
<dbReference type="GO" id="GO:0043531">
    <property type="term" value="F:ADP binding"/>
    <property type="evidence" value="ECO:0007669"/>
    <property type="project" value="InterPro"/>
</dbReference>
<keyword evidence="1" id="KW-0433">Leucine-rich repeat</keyword>
<evidence type="ECO:0000259" key="6">
    <source>
        <dbReference type="Pfam" id="PF00931"/>
    </source>
</evidence>
<dbReference type="InterPro" id="IPR046848">
    <property type="entry name" value="E_motif"/>
</dbReference>
<protein>
    <submittedName>
        <fullName evidence="10">Uncharacterized protein</fullName>
    </submittedName>
</protein>
<dbReference type="Gene3D" id="1.10.8.430">
    <property type="entry name" value="Helical domain of apoptotic protease-activating factors"/>
    <property type="match status" value="1"/>
</dbReference>
<dbReference type="Gene3D" id="1.10.10.10">
    <property type="entry name" value="Winged helix-like DNA-binding domain superfamily/Winged helix DNA-binding domain"/>
    <property type="match status" value="1"/>
</dbReference>
<feature type="domain" description="Disease resistance protein winged helix" evidence="8">
    <location>
        <begin position="436"/>
        <end position="507"/>
    </location>
</feature>
<dbReference type="Proteomes" id="UP001054252">
    <property type="component" value="Unassembled WGS sequence"/>
</dbReference>
<dbReference type="Pfam" id="PF18052">
    <property type="entry name" value="Rx_N"/>
    <property type="match status" value="1"/>
</dbReference>
<evidence type="ECO:0000256" key="3">
    <source>
        <dbReference type="ARBA" id="ARBA00022741"/>
    </source>
</evidence>
<dbReference type="Pfam" id="PF25019">
    <property type="entry name" value="LRR_R13L1-DRL21"/>
    <property type="match status" value="1"/>
</dbReference>
<feature type="domain" description="R13L1/DRL21-like LRR repeat region" evidence="9">
    <location>
        <begin position="698"/>
        <end position="827"/>
    </location>
</feature>
<gene>
    <name evidence="10" type="ORF">SLEP1_g37618</name>
</gene>
<keyword evidence="11" id="KW-1185">Reference proteome</keyword>
<dbReference type="Pfam" id="PF20431">
    <property type="entry name" value="E_motif"/>
    <property type="match status" value="1"/>
</dbReference>
<dbReference type="GO" id="GO:0051707">
    <property type="term" value="P:response to other organism"/>
    <property type="evidence" value="ECO:0007669"/>
    <property type="project" value="UniProtKB-ARBA"/>
</dbReference>
<evidence type="ECO:0000313" key="10">
    <source>
        <dbReference type="EMBL" id="GKV28595.1"/>
    </source>
</evidence>
<dbReference type="InterPro" id="IPR042197">
    <property type="entry name" value="Apaf_helical"/>
</dbReference>
<evidence type="ECO:0000256" key="4">
    <source>
        <dbReference type="ARBA" id="ARBA00022821"/>
    </source>
</evidence>
<dbReference type="InterPro" id="IPR036388">
    <property type="entry name" value="WH-like_DNA-bd_sf"/>
</dbReference>
<accession>A0AAV5KVU2</accession>
<dbReference type="PRINTS" id="PR00364">
    <property type="entry name" value="DISEASERSIST"/>
</dbReference>
<reference evidence="10 11" key="1">
    <citation type="journal article" date="2021" name="Commun. Biol.">
        <title>The genome of Shorea leprosula (Dipterocarpaceae) highlights the ecological relevance of drought in aseasonal tropical rainforests.</title>
        <authorList>
            <person name="Ng K.K.S."/>
            <person name="Kobayashi M.J."/>
            <person name="Fawcett J.A."/>
            <person name="Hatakeyama M."/>
            <person name="Paape T."/>
            <person name="Ng C.H."/>
            <person name="Ang C.C."/>
            <person name="Tnah L.H."/>
            <person name="Lee C.T."/>
            <person name="Nishiyama T."/>
            <person name="Sese J."/>
            <person name="O'Brien M.J."/>
            <person name="Copetti D."/>
            <person name="Mohd Noor M.I."/>
            <person name="Ong R.C."/>
            <person name="Putra M."/>
            <person name="Sireger I.Z."/>
            <person name="Indrioko S."/>
            <person name="Kosugi Y."/>
            <person name="Izuno A."/>
            <person name="Isagi Y."/>
            <person name="Lee S.L."/>
            <person name="Shimizu K.K."/>
        </authorList>
    </citation>
    <scope>NUCLEOTIDE SEQUENCE [LARGE SCALE GENOMIC DNA]</scope>
    <source>
        <strain evidence="10">214</strain>
    </source>
</reference>
<evidence type="ECO:0000259" key="9">
    <source>
        <dbReference type="Pfam" id="PF25019"/>
    </source>
</evidence>
<evidence type="ECO:0000259" key="8">
    <source>
        <dbReference type="Pfam" id="PF23559"/>
    </source>
</evidence>
<dbReference type="InterPro" id="IPR058922">
    <property type="entry name" value="WHD_DRP"/>
</dbReference>
<keyword evidence="5" id="KW-0067">ATP-binding</keyword>
<dbReference type="InterPro" id="IPR056789">
    <property type="entry name" value="LRR_R13L1-DRL21"/>
</dbReference>
<dbReference type="Gene3D" id="1.20.5.4130">
    <property type="match status" value="1"/>
</dbReference>
<dbReference type="PANTHER" id="PTHR36766:SF45">
    <property type="entry name" value="NB-ARC DOMAIN-CONTAINING PROTEIN"/>
    <property type="match status" value="1"/>
</dbReference>
<keyword evidence="4" id="KW-0611">Plant defense</keyword>
<evidence type="ECO:0000256" key="2">
    <source>
        <dbReference type="ARBA" id="ARBA00022737"/>
    </source>
</evidence>
<dbReference type="Pfam" id="PF23559">
    <property type="entry name" value="WHD_DRP"/>
    <property type="match status" value="1"/>
</dbReference>
<evidence type="ECO:0000313" key="11">
    <source>
        <dbReference type="Proteomes" id="UP001054252"/>
    </source>
</evidence>
<dbReference type="Gene3D" id="3.40.50.300">
    <property type="entry name" value="P-loop containing nucleotide triphosphate hydrolases"/>
    <property type="match status" value="1"/>
</dbReference>
<dbReference type="InterPro" id="IPR027417">
    <property type="entry name" value="P-loop_NTPase"/>
</dbReference>
<sequence>MEGAVLSWKHCAQSIVQDYKLLVSSWGTEVGSVLEEEVSRIANVHGEVEKLASSFRAVKAVLEDAERQQMGKGKASVRDWLYKLKEVSYDIENVLDEWSTTIFTSNLEKKKVFSFIPSPSFCFNRGTLLYKTAHKILELKGRLDVIANEREKYGLKELSVENPIRREQTTSLVNLAEVCGRVMDKERIVDILLNEGRIEVISMVGVGGIGKTTLAKVAFNNEKVESHFEKRIWVCVSDPFDVMRIAKAILTSLGENAWQNLVELEDVIKLLRDSVKDKKFLLVLDDVWTEHYERWGQLRDSLSSGSLGSKILVTTRKETVARTMGCTTLFPMEQLSEEESWSLFCQIAFLGRSNEDHENLREIGRKIAGKCKGLPLALKTMGGLMLLKKTIKEWQSVLDSEIWELEVAEEGLFRPLMFSYFDLPSHLRQCFSYCAVFPKDYVIEKSKLIELWMALGFLKGTRHRDMEVVGEDYFNDLSMRSFFQDFVKDENGDIIRCKMHDIVHDFAQFLTRGECLTVEAGSSSSIEGFNESARHVMLMIQYDSAECPSCIYEAENLHTLLVDSDSDEFGEYDVDLLKLFDKLKFLRMLKCQSDSIDKCPKQIGNLIHLRSLDLSNNRWLEELPDAVCDLYNLLILDISGCRKLRSLPCRMGNLINLWHLRNEFTDCVEFLPKGMEKLTCLRTLSEFVVDSGGKGAALSELGNLIHLRGDLEIRGLTNVRDEREAEKAQLRNKKGLTALVLTIGSTRFDKSQVSEASVLVLEALEPPLGLEWLDICNYNCPTPSLGVWPSWIVSLTKLKLFGLYNCVNVEQLPPLWKLPSLEMLSLRIIRGVKKVGVGFLGIETSSLSPSSSSLAVVAFPNLKSLELILMEEWEEWDYGSRGEEDIKIMPRLSSLLISGCEKLKMLPDSILQRGFIDEGWKYFFSMSNDHGLFPGEDHYACMVNLLGRGGLIKEAEELILAMPFKPGMLVWQTLLGACQLHGDIQTGKRAAERAMNLDKKHPSSYVLLSNMFAGLNNWHGVGDLRELMETSDVKKIPGSSWIEDLR</sequence>
<keyword evidence="3" id="KW-0547">Nucleotide-binding</keyword>
<comment type="caution">
    <text evidence="10">The sequence shown here is derived from an EMBL/GenBank/DDBJ whole genome shotgun (WGS) entry which is preliminary data.</text>
</comment>
<dbReference type="InterPro" id="IPR041118">
    <property type="entry name" value="Rx_N"/>
</dbReference>
<dbReference type="Pfam" id="PF00931">
    <property type="entry name" value="NB-ARC"/>
    <property type="match status" value="1"/>
</dbReference>
<dbReference type="PANTHER" id="PTHR36766">
    <property type="entry name" value="PLANT BROAD-SPECTRUM MILDEW RESISTANCE PROTEIN RPW8"/>
    <property type="match status" value="1"/>
</dbReference>
<dbReference type="FunFam" id="3.40.50.300:FF:001091">
    <property type="entry name" value="Probable disease resistance protein At1g61300"/>
    <property type="match status" value="1"/>
</dbReference>
<evidence type="ECO:0000259" key="7">
    <source>
        <dbReference type="Pfam" id="PF18052"/>
    </source>
</evidence>
<organism evidence="10 11">
    <name type="scientific">Rubroshorea leprosula</name>
    <dbReference type="NCBI Taxonomy" id="152421"/>
    <lineage>
        <taxon>Eukaryota</taxon>
        <taxon>Viridiplantae</taxon>
        <taxon>Streptophyta</taxon>
        <taxon>Embryophyta</taxon>
        <taxon>Tracheophyta</taxon>
        <taxon>Spermatophyta</taxon>
        <taxon>Magnoliopsida</taxon>
        <taxon>eudicotyledons</taxon>
        <taxon>Gunneridae</taxon>
        <taxon>Pentapetalae</taxon>
        <taxon>rosids</taxon>
        <taxon>malvids</taxon>
        <taxon>Malvales</taxon>
        <taxon>Dipterocarpaceae</taxon>
        <taxon>Rubroshorea</taxon>
    </lineage>
</organism>
<dbReference type="InterPro" id="IPR032675">
    <property type="entry name" value="LRR_dom_sf"/>
</dbReference>
<feature type="domain" description="Disease resistance N-terminal" evidence="7">
    <location>
        <begin position="23"/>
        <end position="114"/>
    </location>
</feature>
<dbReference type="FunFam" id="1.10.8.430:FF:000003">
    <property type="entry name" value="Probable disease resistance protein At5g66910"/>
    <property type="match status" value="1"/>
</dbReference>